<reference evidence="13 14" key="1">
    <citation type="submission" date="2019-08" db="EMBL/GenBank/DDBJ databases">
        <title>Deep-cultivation of Planctomycetes and their phenomic and genomic characterization uncovers novel biology.</title>
        <authorList>
            <person name="Wiegand S."/>
            <person name="Jogler M."/>
            <person name="Boedeker C."/>
            <person name="Pinto D."/>
            <person name="Vollmers J."/>
            <person name="Rivas-Marin E."/>
            <person name="Kohn T."/>
            <person name="Peeters S.H."/>
            <person name="Heuer A."/>
            <person name="Rast P."/>
            <person name="Oberbeckmann S."/>
            <person name="Bunk B."/>
            <person name="Jeske O."/>
            <person name="Meyerdierks A."/>
            <person name="Storesund J.E."/>
            <person name="Kallscheuer N."/>
            <person name="Luecker S."/>
            <person name="Lage O.M."/>
            <person name="Pohl T."/>
            <person name="Merkel B.J."/>
            <person name="Hornburger P."/>
            <person name="Mueller R.-W."/>
            <person name="Bruemmer F."/>
            <person name="Labrenz M."/>
            <person name="Spormann A.M."/>
            <person name="Op den Camp H."/>
            <person name="Overmann J."/>
            <person name="Amann R."/>
            <person name="Jetten M.S.M."/>
            <person name="Mascher T."/>
            <person name="Medema M.H."/>
            <person name="Devos D.P."/>
            <person name="Kaster A.-K."/>
            <person name="Ovreas L."/>
            <person name="Rohde M."/>
            <person name="Galperin M.Y."/>
            <person name="Jogler C."/>
        </authorList>
    </citation>
    <scope>NUCLEOTIDE SEQUENCE [LARGE SCALE GENOMIC DNA]</scope>
    <source>
        <strain evidence="13 14">OJF2</strain>
    </source>
</reference>
<evidence type="ECO:0000313" key="14">
    <source>
        <dbReference type="Proteomes" id="UP000324233"/>
    </source>
</evidence>
<dbReference type="InterPro" id="IPR050450">
    <property type="entry name" value="COX15/CtaA_HemeA_synthase"/>
</dbReference>
<dbReference type="PANTHER" id="PTHR35457">
    <property type="entry name" value="HEME A SYNTHASE"/>
    <property type="match status" value="1"/>
</dbReference>
<keyword evidence="14" id="KW-1185">Reference proteome</keyword>
<evidence type="ECO:0000256" key="8">
    <source>
        <dbReference type="ARBA" id="ARBA00023133"/>
    </source>
</evidence>
<keyword evidence="6" id="KW-0560">Oxidoreductase</keyword>
<evidence type="ECO:0000256" key="9">
    <source>
        <dbReference type="ARBA" id="ARBA00023136"/>
    </source>
</evidence>
<evidence type="ECO:0000256" key="7">
    <source>
        <dbReference type="ARBA" id="ARBA00023004"/>
    </source>
</evidence>
<evidence type="ECO:0000256" key="11">
    <source>
        <dbReference type="ARBA" id="ARBA00023444"/>
    </source>
</evidence>
<keyword evidence="3 12" id="KW-0812">Transmembrane</keyword>
<protein>
    <submittedName>
        <fullName evidence="13">Cytochrome oxidase assembly protein</fullName>
    </submittedName>
</protein>
<keyword evidence="2" id="KW-1003">Cell membrane</keyword>
<feature type="transmembrane region" description="Helical" evidence="12">
    <location>
        <begin position="239"/>
        <end position="262"/>
    </location>
</feature>
<accession>A0A5B9W1D3</accession>
<sequence length="333" mass="35780">MNREKPIDPRPIEAPAYRRSPHYLAALAALFTLPLLFVGGSVTTYRVGLAVPDWPTTFGMNMFLYDFFNAPFGVKLEHTHRLYGAAVGMATIGLMAWLFLFERRGWVKGLGALALVLVVTQGILGGTRVTQVSTLLAAVHGCTGQAFFGLMVALAVVTGRDWLEGRPPVVDRWRLRPRSRAMLALVSAQIAAGAWLRHFGTIESLAVHGLIALAVLGHATWIGVVAYRAKADLPELAWPARGLVLAVWMQVALGIAALIYLLPFGGVPRPVTFYEALIRTGHQTNAALLLAATVVLALRATRHLEGAAVAPEARIPHPTTAGTKPAANLEALA</sequence>
<keyword evidence="7" id="KW-0408">Iron</keyword>
<evidence type="ECO:0000256" key="1">
    <source>
        <dbReference type="ARBA" id="ARBA00004141"/>
    </source>
</evidence>
<dbReference type="GO" id="GO:0016020">
    <property type="term" value="C:membrane"/>
    <property type="evidence" value="ECO:0007669"/>
    <property type="project" value="UniProtKB-SubCell"/>
</dbReference>
<keyword evidence="8" id="KW-0350">Heme biosynthesis</keyword>
<evidence type="ECO:0000256" key="10">
    <source>
        <dbReference type="ARBA" id="ARBA00023157"/>
    </source>
</evidence>
<dbReference type="Proteomes" id="UP000324233">
    <property type="component" value="Chromosome"/>
</dbReference>
<evidence type="ECO:0000256" key="6">
    <source>
        <dbReference type="ARBA" id="ARBA00023002"/>
    </source>
</evidence>
<feature type="transmembrane region" description="Helical" evidence="12">
    <location>
        <begin position="21"/>
        <end position="42"/>
    </location>
</feature>
<dbReference type="KEGG" id="agv:OJF2_26010"/>
<evidence type="ECO:0000313" key="13">
    <source>
        <dbReference type="EMBL" id="QEH34067.1"/>
    </source>
</evidence>
<dbReference type="RefSeq" id="WP_148594042.1">
    <property type="nucleotide sequence ID" value="NZ_CP042997.1"/>
</dbReference>
<evidence type="ECO:0000256" key="5">
    <source>
        <dbReference type="ARBA" id="ARBA00022989"/>
    </source>
</evidence>
<proteinExistence type="predicted"/>
<evidence type="ECO:0000256" key="2">
    <source>
        <dbReference type="ARBA" id="ARBA00022475"/>
    </source>
</evidence>
<dbReference type="EMBL" id="CP042997">
    <property type="protein sequence ID" value="QEH34067.1"/>
    <property type="molecule type" value="Genomic_DNA"/>
</dbReference>
<evidence type="ECO:0000256" key="4">
    <source>
        <dbReference type="ARBA" id="ARBA00022723"/>
    </source>
</evidence>
<dbReference type="AlphaFoldDB" id="A0A5B9W1D3"/>
<dbReference type="OrthoDB" id="128939at2"/>
<comment type="subcellular location">
    <subcellularLocation>
        <location evidence="1">Membrane</location>
        <topology evidence="1">Multi-pass membrane protein</topology>
    </subcellularLocation>
</comment>
<feature type="transmembrane region" description="Helical" evidence="12">
    <location>
        <begin position="205"/>
        <end position="227"/>
    </location>
</feature>
<dbReference type="GO" id="GO:0046872">
    <property type="term" value="F:metal ion binding"/>
    <property type="evidence" value="ECO:0007669"/>
    <property type="project" value="UniProtKB-KW"/>
</dbReference>
<dbReference type="GO" id="GO:0016491">
    <property type="term" value="F:oxidoreductase activity"/>
    <property type="evidence" value="ECO:0007669"/>
    <property type="project" value="UniProtKB-KW"/>
</dbReference>
<feature type="transmembrane region" description="Helical" evidence="12">
    <location>
        <begin position="82"/>
        <end position="101"/>
    </location>
</feature>
<feature type="transmembrane region" description="Helical" evidence="12">
    <location>
        <begin position="110"/>
        <end position="129"/>
    </location>
</feature>
<dbReference type="GO" id="GO:0006784">
    <property type="term" value="P:heme A biosynthetic process"/>
    <property type="evidence" value="ECO:0007669"/>
    <property type="project" value="InterPro"/>
</dbReference>
<name>A0A5B9W1D3_9BACT</name>
<keyword evidence="5 12" id="KW-1133">Transmembrane helix</keyword>
<evidence type="ECO:0000256" key="3">
    <source>
        <dbReference type="ARBA" id="ARBA00022692"/>
    </source>
</evidence>
<keyword evidence="4" id="KW-0479">Metal-binding</keyword>
<organism evidence="13 14">
    <name type="scientific">Aquisphaera giovannonii</name>
    <dbReference type="NCBI Taxonomy" id="406548"/>
    <lineage>
        <taxon>Bacteria</taxon>
        <taxon>Pseudomonadati</taxon>
        <taxon>Planctomycetota</taxon>
        <taxon>Planctomycetia</taxon>
        <taxon>Isosphaerales</taxon>
        <taxon>Isosphaeraceae</taxon>
        <taxon>Aquisphaera</taxon>
    </lineage>
</organism>
<dbReference type="InterPro" id="IPR003780">
    <property type="entry name" value="COX15/CtaA_fam"/>
</dbReference>
<evidence type="ECO:0000256" key="12">
    <source>
        <dbReference type="SAM" id="Phobius"/>
    </source>
</evidence>
<feature type="transmembrane region" description="Helical" evidence="12">
    <location>
        <begin position="135"/>
        <end position="157"/>
    </location>
</feature>
<gene>
    <name evidence="13" type="ORF">OJF2_26010</name>
</gene>
<dbReference type="Pfam" id="PF02628">
    <property type="entry name" value="COX15-CtaA"/>
    <property type="match status" value="1"/>
</dbReference>
<dbReference type="PANTHER" id="PTHR35457:SF1">
    <property type="entry name" value="HEME A SYNTHASE"/>
    <property type="match status" value="1"/>
</dbReference>
<comment type="pathway">
    <text evidence="11">Porphyrin-containing compound metabolism.</text>
</comment>
<keyword evidence="10" id="KW-1015">Disulfide bond</keyword>
<keyword evidence="9 12" id="KW-0472">Membrane</keyword>